<name>A0A2G8SKV8_9APHY</name>
<proteinExistence type="predicted"/>
<accession>A0A2G8SKV8</accession>
<gene>
    <name evidence="2" type="ORF">GSI_03165</name>
</gene>
<organism evidence="2 3">
    <name type="scientific">Ganoderma sinense ZZ0214-1</name>
    <dbReference type="NCBI Taxonomy" id="1077348"/>
    <lineage>
        <taxon>Eukaryota</taxon>
        <taxon>Fungi</taxon>
        <taxon>Dikarya</taxon>
        <taxon>Basidiomycota</taxon>
        <taxon>Agaricomycotina</taxon>
        <taxon>Agaricomycetes</taxon>
        <taxon>Polyporales</taxon>
        <taxon>Polyporaceae</taxon>
        <taxon>Ganoderma</taxon>
    </lineage>
</organism>
<dbReference type="EMBL" id="AYKW01000005">
    <property type="protein sequence ID" value="PIL34390.1"/>
    <property type="molecule type" value="Genomic_DNA"/>
</dbReference>
<sequence length="244" mass="26263">MASSLASVLVILLFGASALADISSNHPITPINGRHLRLNQRRNPYAPKLLDSPSCTLQTGLINVTSTHPSLNGYLAIPPPPDHGGVYGQVTDAMEGALRVSFCDCGELFDIIALNGPFQEAGYPAIGGTEEYPANITEYVLLVGTQQGLQGPPKPGNSTTIDKTTKNVRSVIWTIDSRNSFIPHWQHDDSTASDVPITLAHSIMFSPPLPGPGPTFLLTEYFEVFARLSPTDQPAIVEFLFVPN</sequence>
<keyword evidence="3" id="KW-1185">Reference proteome</keyword>
<comment type="caution">
    <text evidence="2">The sequence shown here is derived from an EMBL/GenBank/DDBJ whole genome shotgun (WGS) entry which is preliminary data.</text>
</comment>
<feature type="chain" id="PRO_5013802484" evidence="1">
    <location>
        <begin position="21"/>
        <end position="244"/>
    </location>
</feature>
<dbReference type="Proteomes" id="UP000230002">
    <property type="component" value="Unassembled WGS sequence"/>
</dbReference>
<feature type="signal peptide" evidence="1">
    <location>
        <begin position="1"/>
        <end position="20"/>
    </location>
</feature>
<evidence type="ECO:0000256" key="1">
    <source>
        <dbReference type="SAM" id="SignalP"/>
    </source>
</evidence>
<protein>
    <submittedName>
        <fullName evidence="2">Uncharacterized protein</fullName>
    </submittedName>
</protein>
<evidence type="ECO:0000313" key="2">
    <source>
        <dbReference type="EMBL" id="PIL34390.1"/>
    </source>
</evidence>
<dbReference type="STRING" id="1077348.A0A2G8SKV8"/>
<keyword evidence="1" id="KW-0732">Signal</keyword>
<evidence type="ECO:0000313" key="3">
    <source>
        <dbReference type="Proteomes" id="UP000230002"/>
    </source>
</evidence>
<dbReference type="AlphaFoldDB" id="A0A2G8SKV8"/>
<reference evidence="2 3" key="1">
    <citation type="journal article" date="2015" name="Sci. Rep.">
        <title>Chromosome-level genome map provides insights into diverse defense mechanisms in the medicinal fungus Ganoderma sinense.</title>
        <authorList>
            <person name="Zhu Y."/>
            <person name="Xu J."/>
            <person name="Sun C."/>
            <person name="Zhou S."/>
            <person name="Xu H."/>
            <person name="Nelson D.R."/>
            <person name="Qian J."/>
            <person name="Song J."/>
            <person name="Luo H."/>
            <person name="Xiang L."/>
            <person name="Li Y."/>
            <person name="Xu Z."/>
            <person name="Ji A."/>
            <person name="Wang L."/>
            <person name="Lu S."/>
            <person name="Hayward A."/>
            <person name="Sun W."/>
            <person name="Li X."/>
            <person name="Schwartz D.C."/>
            <person name="Wang Y."/>
            <person name="Chen S."/>
        </authorList>
    </citation>
    <scope>NUCLEOTIDE SEQUENCE [LARGE SCALE GENOMIC DNA]</scope>
    <source>
        <strain evidence="2 3">ZZ0214-1</strain>
    </source>
</reference>